<evidence type="ECO:0000313" key="1">
    <source>
        <dbReference type="EMBL" id="MPM40148.1"/>
    </source>
</evidence>
<comment type="caution">
    <text evidence="1">The sequence shown here is derived from an EMBL/GenBank/DDBJ whole genome shotgun (WGS) entry which is preliminary data.</text>
</comment>
<reference evidence="1" key="1">
    <citation type="submission" date="2019-08" db="EMBL/GenBank/DDBJ databases">
        <authorList>
            <person name="Kucharzyk K."/>
            <person name="Murdoch R.W."/>
            <person name="Higgins S."/>
            <person name="Loffler F."/>
        </authorList>
    </citation>
    <scope>NUCLEOTIDE SEQUENCE</scope>
</reference>
<dbReference type="EMBL" id="VSSQ01008894">
    <property type="protein sequence ID" value="MPM40148.1"/>
    <property type="molecule type" value="Genomic_DNA"/>
</dbReference>
<proteinExistence type="predicted"/>
<dbReference type="PROSITE" id="PS51257">
    <property type="entry name" value="PROKAR_LIPOPROTEIN"/>
    <property type="match status" value="1"/>
</dbReference>
<dbReference type="AlphaFoldDB" id="A0A644ZII2"/>
<sequence>MKTIKLLSLAIIVVLVSSCKTATVYTNVLVPAQITVPQHIQSVGVLNRSLPAKGEGWSNFLEGFITGESIMADREGSYNVCKGLAFKINTNPRFKAQLMEGEDLRGTGTKEFPVPLTWDQVDALCKKYNVDAIVCLETFDSDISRRSASRQVERSVNGENVMVTEFLEDLSIRVNAGWRLYDNVTKKIIDQDVFYDDKAWSGTGNSPEDAVRKLPSKRSAINDAGYFAGEMMGVRISPNWVRVSRYYYKKGDDRLKSARKFVKVNNWKEAVVLWSQSAKSPDNKISGRACHNMALAAEMEGDLNIALEWANKAYKDHMLKKERAYINELNTRLMEVEKLKEQLPGTGE</sequence>
<protein>
    <submittedName>
        <fullName evidence="1">Uncharacterized protein</fullName>
    </submittedName>
</protein>
<gene>
    <name evidence="1" type="ORF">SDC9_86787</name>
</gene>
<name>A0A644ZII2_9ZZZZ</name>
<dbReference type="Pfam" id="PF19867">
    <property type="entry name" value="DUF6340"/>
    <property type="match status" value="1"/>
</dbReference>
<dbReference type="InterPro" id="IPR045921">
    <property type="entry name" value="DUF6340"/>
</dbReference>
<organism evidence="1">
    <name type="scientific">bioreactor metagenome</name>
    <dbReference type="NCBI Taxonomy" id="1076179"/>
    <lineage>
        <taxon>unclassified sequences</taxon>
        <taxon>metagenomes</taxon>
        <taxon>ecological metagenomes</taxon>
    </lineage>
</organism>
<accession>A0A644ZII2</accession>